<evidence type="ECO:0000256" key="8">
    <source>
        <dbReference type="ARBA" id="ARBA00022833"/>
    </source>
</evidence>
<keyword evidence="11" id="KW-1185">Reference proteome</keyword>
<dbReference type="GO" id="GO:0042781">
    <property type="term" value="F:3'-tRNA processing endoribonuclease activity"/>
    <property type="evidence" value="ECO:0007669"/>
    <property type="project" value="TreeGrafter"/>
</dbReference>
<dbReference type="InterPro" id="IPR036866">
    <property type="entry name" value="RibonucZ/Hydroxyglut_hydro"/>
</dbReference>
<evidence type="ECO:0000313" key="10">
    <source>
        <dbReference type="EMBL" id="VFT88431.1"/>
    </source>
</evidence>
<dbReference type="PANTHER" id="PTHR46018">
    <property type="entry name" value="ZINC PHOSPHODIESTERASE ELAC PROTEIN 1"/>
    <property type="match status" value="1"/>
</dbReference>
<dbReference type="Pfam" id="PF23023">
    <property type="entry name" value="Anti-Pycsar_Apyc1"/>
    <property type="match status" value="1"/>
</dbReference>
<keyword evidence="5" id="KW-0479">Metal-binding</keyword>
<evidence type="ECO:0000256" key="1">
    <source>
        <dbReference type="ARBA" id="ARBA00001947"/>
    </source>
</evidence>
<dbReference type="InterPro" id="IPR013471">
    <property type="entry name" value="RNase_Z/BN"/>
</dbReference>
<keyword evidence="3" id="KW-0819">tRNA processing</keyword>
<dbReference type="Proteomes" id="UP000332933">
    <property type="component" value="Unassembled WGS sequence"/>
</dbReference>
<proteinExistence type="inferred from homology"/>
<dbReference type="EMBL" id="CAADRA010005313">
    <property type="protein sequence ID" value="VFT88431.1"/>
    <property type="molecule type" value="Genomic_DNA"/>
</dbReference>
<comment type="subunit">
    <text evidence="2">Homodimer.</text>
</comment>
<evidence type="ECO:0000256" key="3">
    <source>
        <dbReference type="ARBA" id="ARBA00022694"/>
    </source>
</evidence>
<dbReference type="SUPFAM" id="SSF56281">
    <property type="entry name" value="Metallo-hydrolase/oxidoreductase"/>
    <property type="match status" value="1"/>
</dbReference>
<dbReference type="AlphaFoldDB" id="A0A485KTX3"/>
<evidence type="ECO:0000313" key="11">
    <source>
        <dbReference type="Proteomes" id="UP000332933"/>
    </source>
</evidence>
<gene>
    <name evidence="10" type="primary">Aste57867_11572</name>
    <name evidence="9" type="ORF">As57867_011529</name>
    <name evidence="10" type="ORF">ASTE57867_11572</name>
</gene>
<dbReference type="OrthoDB" id="527344at2759"/>
<sequence length="400" mass="43564">MSAARRLRHLRLTSVPKHFANKHELPLTELPLFTGFEIILLGTGAGMPSIERGATSVCLQLPKKSWLIDCGEGALRQMFRSTVRAPTVEKIFLTHTHGDHIFGLPGMLCTLNALGSPPVDPDTNEPTRRRIEVFGPPGVFDFVNVALNTGRANMANVLVHIHELMPVSAAPAAVTSSLGVHECLRRHEIAPLVVDGIPRWHVVDDGEHSVVAGALRHSVPSLGYVIEEKSRSGRFDVDAAVRRGLRPGPLYKQLKDGHSVPLPDGTRLHPHEVIGPSRRGRKIAVLGDSSDSTGMYPIAQNVDVLVHEATLAHSAAAIVTLALERGHSTSSMAGHFAKHMNATLLVLTHFSSRFSRARLSSRSVQQLVDEARVTFRKRAVVDGFDLMRIPILAHGDVTTH</sequence>
<evidence type="ECO:0000256" key="7">
    <source>
        <dbReference type="ARBA" id="ARBA00022801"/>
    </source>
</evidence>
<keyword evidence="7" id="KW-0378">Hydrolase</keyword>
<protein>
    <submittedName>
        <fullName evidence="10">Aste57867_11572 protein</fullName>
    </submittedName>
</protein>
<evidence type="ECO:0000256" key="2">
    <source>
        <dbReference type="ARBA" id="ARBA00011738"/>
    </source>
</evidence>
<evidence type="ECO:0000256" key="5">
    <source>
        <dbReference type="ARBA" id="ARBA00022723"/>
    </source>
</evidence>
<accession>A0A485KTX3</accession>
<dbReference type="GO" id="GO:0005634">
    <property type="term" value="C:nucleus"/>
    <property type="evidence" value="ECO:0007669"/>
    <property type="project" value="TreeGrafter"/>
</dbReference>
<dbReference type="GO" id="GO:0046872">
    <property type="term" value="F:metal ion binding"/>
    <property type="evidence" value="ECO:0007669"/>
    <property type="project" value="UniProtKB-KW"/>
</dbReference>
<dbReference type="Gene3D" id="3.60.15.10">
    <property type="entry name" value="Ribonuclease Z/Hydroxyacylglutathione hydrolase-like"/>
    <property type="match status" value="1"/>
</dbReference>
<evidence type="ECO:0000256" key="4">
    <source>
        <dbReference type="ARBA" id="ARBA00022722"/>
    </source>
</evidence>
<reference evidence="10 11" key="1">
    <citation type="submission" date="2019-03" db="EMBL/GenBank/DDBJ databases">
        <authorList>
            <person name="Gaulin E."/>
            <person name="Dumas B."/>
        </authorList>
    </citation>
    <scope>NUCLEOTIDE SEQUENCE [LARGE SCALE GENOMIC DNA]</scope>
    <source>
        <strain evidence="10">CBS 568.67</strain>
    </source>
</reference>
<dbReference type="PANTHER" id="PTHR46018:SF2">
    <property type="entry name" value="ZINC PHOSPHODIESTERASE ELAC PROTEIN 1"/>
    <property type="match status" value="1"/>
</dbReference>
<keyword evidence="6" id="KW-0255">Endonuclease</keyword>
<keyword evidence="4" id="KW-0540">Nuclease</keyword>
<dbReference type="CDD" id="cd07717">
    <property type="entry name" value="RNaseZ_ZiPD-like_MBL-fold"/>
    <property type="match status" value="1"/>
</dbReference>
<organism evidence="10 11">
    <name type="scientific">Aphanomyces stellatus</name>
    <dbReference type="NCBI Taxonomy" id="120398"/>
    <lineage>
        <taxon>Eukaryota</taxon>
        <taxon>Sar</taxon>
        <taxon>Stramenopiles</taxon>
        <taxon>Oomycota</taxon>
        <taxon>Saprolegniomycetes</taxon>
        <taxon>Saprolegniales</taxon>
        <taxon>Verrucalvaceae</taxon>
        <taxon>Aphanomyces</taxon>
    </lineage>
</organism>
<reference evidence="9" key="2">
    <citation type="submission" date="2019-06" db="EMBL/GenBank/DDBJ databases">
        <title>Genomics analysis of Aphanomyces spp. identifies a new class of oomycete effector associated with host adaptation.</title>
        <authorList>
            <person name="Gaulin E."/>
        </authorList>
    </citation>
    <scope>NUCLEOTIDE SEQUENCE</scope>
    <source>
        <strain evidence="9">CBS 578.67</strain>
    </source>
</reference>
<comment type="cofactor">
    <cofactor evidence="1">
        <name>Zn(2+)</name>
        <dbReference type="ChEBI" id="CHEBI:29105"/>
    </cofactor>
</comment>
<dbReference type="HAMAP" id="MF_01818">
    <property type="entry name" value="RNase_Z_BN"/>
    <property type="match status" value="1"/>
</dbReference>
<evidence type="ECO:0000256" key="6">
    <source>
        <dbReference type="ARBA" id="ARBA00022759"/>
    </source>
</evidence>
<dbReference type="EMBL" id="VJMH01005292">
    <property type="protein sequence ID" value="KAF0697779.1"/>
    <property type="molecule type" value="Genomic_DNA"/>
</dbReference>
<evidence type="ECO:0000313" key="9">
    <source>
        <dbReference type="EMBL" id="KAF0697779.1"/>
    </source>
</evidence>
<name>A0A485KTX3_9STRA</name>
<keyword evidence="8" id="KW-0862">Zinc</keyword>